<protein>
    <submittedName>
        <fullName evidence="1">Uncharacterized protein</fullName>
    </submittedName>
</protein>
<proteinExistence type="predicted"/>
<dbReference type="PANTHER" id="PTHR31801:SF2">
    <property type="entry name" value="SPHINGOMYELIN PHOSPHODIESTERASE 4"/>
    <property type="match status" value="1"/>
</dbReference>
<organism evidence="1 2">
    <name type="scientific">Oryza meyeriana var. granulata</name>
    <dbReference type="NCBI Taxonomy" id="110450"/>
    <lineage>
        <taxon>Eukaryota</taxon>
        <taxon>Viridiplantae</taxon>
        <taxon>Streptophyta</taxon>
        <taxon>Embryophyta</taxon>
        <taxon>Tracheophyta</taxon>
        <taxon>Spermatophyta</taxon>
        <taxon>Magnoliopsida</taxon>
        <taxon>Liliopsida</taxon>
        <taxon>Poales</taxon>
        <taxon>Poaceae</taxon>
        <taxon>BOP clade</taxon>
        <taxon>Oryzoideae</taxon>
        <taxon>Oryzeae</taxon>
        <taxon>Oryzinae</taxon>
        <taxon>Oryza</taxon>
        <taxon>Oryza meyeriana</taxon>
    </lineage>
</organism>
<gene>
    <name evidence="1" type="ORF">E2562_000735</name>
</gene>
<keyword evidence="2" id="KW-1185">Reference proteome</keyword>
<reference evidence="1 2" key="1">
    <citation type="submission" date="2019-11" db="EMBL/GenBank/DDBJ databases">
        <title>Whole genome sequence of Oryza granulata.</title>
        <authorList>
            <person name="Li W."/>
        </authorList>
    </citation>
    <scope>NUCLEOTIDE SEQUENCE [LARGE SCALE GENOMIC DNA]</scope>
    <source>
        <strain evidence="2">cv. Menghai</strain>
        <tissue evidence="1">Leaf</tissue>
    </source>
</reference>
<dbReference type="PANTHER" id="PTHR31801">
    <property type="entry name" value="ALTERED INHERITANCE OF MITOCHONDRIA PROTEIN 24, MITOCHONDRIAL"/>
    <property type="match status" value="1"/>
</dbReference>
<dbReference type="Proteomes" id="UP000479710">
    <property type="component" value="Unassembled WGS sequence"/>
</dbReference>
<evidence type="ECO:0000313" key="2">
    <source>
        <dbReference type="Proteomes" id="UP000479710"/>
    </source>
</evidence>
<sequence>MPPETEAAFLREPILATSMAGAAAKAVSSVADFLRRHAGDHPRAFYADALPSLFFHVFVAFPDSPSFIDLAVEDPALAKLLTSLLSPSGPLLAAVSAADRHTLLQFLFPPKRLPDWLRLALSFAAVSSSDEIISPLLAEGESF</sequence>
<dbReference type="EMBL" id="SPHZ02000005">
    <property type="protein sequence ID" value="KAF0916135.1"/>
    <property type="molecule type" value="Genomic_DNA"/>
</dbReference>
<dbReference type="AlphaFoldDB" id="A0A6G1DTH4"/>
<evidence type="ECO:0000313" key="1">
    <source>
        <dbReference type="EMBL" id="KAF0916135.1"/>
    </source>
</evidence>
<accession>A0A6G1DTH4</accession>
<comment type="caution">
    <text evidence="1">The sequence shown here is derived from an EMBL/GenBank/DDBJ whole genome shotgun (WGS) entry which is preliminary data.</text>
</comment>
<name>A0A6G1DTH4_9ORYZ</name>